<name>A0A6H5G8Z5_9HEMI</name>
<sequence>MPHESQERTGAGNTSQVPSSTERVSAQSFLENKPPSRVKYKGSSSAILEASYTFLTKNDTDSKKKLETGDMVFTCWATLAFPRPMRKNVDSAFSPSFNGCRRKINVFPSAGLTIRPRVSPTLKTTNGTGKPNYATQGGPVGRRIERGSPQ</sequence>
<feature type="compositionally biased region" description="Polar residues" evidence="1">
    <location>
        <begin position="121"/>
        <end position="135"/>
    </location>
</feature>
<evidence type="ECO:0000313" key="3">
    <source>
        <dbReference type="Proteomes" id="UP000479000"/>
    </source>
</evidence>
<accession>A0A6H5G8Z5</accession>
<reference evidence="2 3" key="1">
    <citation type="submission" date="2020-02" db="EMBL/GenBank/DDBJ databases">
        <authorList>
            <person name="Ferguson B K."/>
        </authorList>
    </citation>
    <scope>NUCLEOTIDE SEQUENCE [LARGE SCALE GENOMIC DNA]</scope>
</reference>
<protein>
    <submittedName>
        <fullName evidence="2">Uncharacterized protein</fullName>
    </submittedName>
</protein>
<feature type="compositionally biased region" description="Polar residues" evidence="1">
    <location>
        <begin position="11"/>
        <end position="30"/>
    </location>
</feature>
<feature type="region of interest" description="Disordered" evidence="1">
    <location>
        <begin position="121"/>
        <end position="150"/>
    </location>
</feature>
<dbReference type="EMBL" id="CADCXU010007337">
    <property type="protein sequence ID" value="CAA9998784.1"/>
    <property type="molecule type" value="Genomic_DNA"/>
</dbReference>
<evidence type="ECO:0000313" key="2">
    <source>
        <dbReference type="EMBL" id="CAA9998784.1"/>
    </source>
</evidence>
<organism evidence="2 3">
    <name type="scientific">Nesidiocoris tenuis</name>
    <dbReference type="NCBI Taxonomy" id="355587"/>
    <lineage>
        <taxon>Eukaryota</taxon>
        <taxon>Metazoa</taxon>
        <taxon>Ecdysozoa</taxon>
        <taxon>Arthropoda</taxon>
        <taxon>Hexapoda</taxon>
        <taxon>Insecta</taxon>
        <taxon>Pterygota</taxon>
        <taxon>Neoptera</taxon>
        <taxon>Paraneoptera</taxon>
        <taxon>Hemiptera</taxon>
        <taxon>Heteroptera</taxon>
        <taxon>Panheteroptera</taxon>
        <taxon>Cimicomorpha</taxon>
        <taxon>Miridae</taxon>
        <taxon>Dicyphina</taxon>
        <taxon>Nesidiocoris</taxon>
    </lineage>
</organism>
<gene>
    <name evidence="2" type="ORF">NTEN_LOCUS5067</name>
</gene>
<dbReference type="AlphaFoldDB" id="A0A6H5G8Z5"/>
<feature type="region of interest" description="Disordered" evidence="1">
    <location>
        <begin position="1"/>
        <end position="44"/>
    </location>
</feature>
<proteinExistence type="predicted"/>
<dbReference type="Proteomes" id="UP000479000">
    <property type="component" value="Unassembled WGS sequence"/>
</dbReference>
<keyword evidence="3" id="KW-1185">Reference proteome</keyword>
<evidence type="ECO:0000256" key="1">
    <source>
        <dbReference type="SAM" id="MobiDB-lite"/>
    </source>
</evidence>